<feature type="transmembrane region" description="Helical" evidence="3">
    <location>
        <begin position="166"/>
        <end position="185"/>
    </location>
</feature>
<dbReference type="Proteomes" id="UP001209540">
    <property type="component" value="Unassembled WGS sequence"/>
</dbReference>
<reference evidence="5" key="2">
    <citation type="submission" date="2023-02" db="EMBL/GenBank/DDBJ databases">
        <authorList>
            <consortium name="DOE Joint Genome Institute"/>
            <person name="Mondo S.J."/>
            <person name="Chang Y."/>
            <person name="Wang Y."/>
            <person name="Ahrendt S."/>
            <person name="Andreopoulos W."/>
            <person name="Barry K."/>
            <person name="Beard J."/>
            <person name="Benny G.L."/>
            <person name="Blankenship S."/>
            <person name="Bonito G."/>
            <person name="Cuomo C."/>
            <person name="Desiro A."/>
            <person name="Gervers K.A."/>
            <person name="Hundley H."/>
            <person name="Kuo A."/>
            <person name="LaButti K."/>
            <person name="Lang B.F."/>
            <person name="Lipzen A."/>
            <person name="O'Donnell K."/>
            <person name="Pangilinan J."/>
            <person name="Reynolds N."/>
            <person name="Sandor L."/>
            <person name="Smith M.W."/>
            <person name="Tsang A."/>
            <person name="Grigoriev I.V."/>
            <person name="Stajich J.E."/>
            <person name="Spatafora J.W."/>
        </authorList>
    </citation>
    <scope>NUCLEOTIDE SEQUENCE</scope>
    <source>
        <strain evidence="5">RSA 2281</strain>
    </source>
</reference>
<feature type="transmembrane region" description="Helical" evidence="3">
    <location>
        <begin position="375"/>
        <end position="395"/>
    </location>
</feature>
<feature type="transmembrane region" description="Helical" evidence="3">
    <location>
        <begin position="277"/>
        <end position="300"/>
    </location>
</feature>
<feature type="transmembrane region" description="Helical" evidence="3">
    <location>
        <begin position="328"/>
        <end position="345"/>
    </location>
</feature>
<accession>A0AAD5K1R9</accession>
<protein>
    <recommendedName>
        <fullName evidence="4">Threonine/serine exporter-like N-terminal domain-containing protein</fullName>
    </recommendedName>
</protein>
<feature type="transmembrane region" description="Helical" evidence="3">
    <location>
        <begin position="441"/>
        <end position="466"/>
    </location>
</feature>
<keyword evidence="6" id="KW-1185">Reference proteome</keyword>
<evidence type="ECO:0000256" key="1">
    <source>
        <dbReference type="ARBA" id="ARBA00034125"/>
    </source>
</evidence>
<dbReference type="Pfam" id="PF06738">
    <property type="entry name" value="ThrE"/>
    <property type="match status" value="1"/>
</dbReference>
<comment type="caution">
    <text evidence="5">The sequence shown here is derived from an EMBL/GenBank/DDBJ whole genome shotgun (WGS) entry which is preliminary data.</text>
</comment>
<dbReference type="GO" id="GO:0022857">
    <property type="term" value="F:transmembrane transporter activity"/>
    <property type="evidence" value="ECO:0007669"/>
    <property type="project" value="InterPro"/>
</dbReference>
<dbReference type="InterPro" id="IPR010619">
    <property type="entry name" value="ThrE-like_N"/>
</dbReference>
<dbReference type="InterPro" id="IPR051361">
    <property type="entry name" value="ThrE/Ser_Exporter"/>
</dbReference>
<evidence type="ECO:0000256" key="3">
    <source>
        <dbReference type="SAM" id="Phobius"/>
    </source>
</evidence>
<feature type="transmembrane region" description="Helical" evidence="3">
    <location>
        <begin position="352"/>
        <end position="369"/>
    </location>
</feature>
<dbReference type="PANTHER" id="PTHR31082">
    <property type="entry name" value="PHEROMONE-REGULATED MEMBRANE PROTEIN 10"/>
    <property type="match status" value="1"/>
</dbReference>
<organism evidence="5 6">
    <name type="scientific">Phascolomyces articulosus</name>
    <dbReference type="NCBI Taxonomy" id="60185"/>
    <lineage>
        <taxon>Eukaryota</taxon>
        <taxon>Fungi</taxon>
        <taxon>Fungi incertae sedis</taxon>
        <taxon>Mucoromycota</taxon>
        <taxon>Mucoromycotina</taxon>
        <taxon>Mucoromycetes</taxon>
        <taxon>Mucorales</taxon>
        <taxon>Lichtheimiaceae</taxon>
        <taxon>Phascolomyces</taxon>
    </lineage>
</organism>
<feature type="domain" description="Threonine/serine exporter-like N-terminal" evidence="4">
    <location>
        <begin position="59"/>
        <end position="296"/>
    </location>
</feature>
<sequence length="478" mass="53177">MTSSSHLVPSLEDRKREISSRKGEQESVCSTSSQFDRISVEDRVRIAFEIANILQRQQFLCKLAKALMLYGCPAHRLEYILKHVSITLKVDAEFIYLPNIMFMTFFDPETHTTETHFIRQSMVFDMHKLGEIYRLEKLVGHGEVTVDEALEFIDKVEAEPKFYPSWLNPFIYAIISLCGSLMFFGGRWKEAGLSAGLAMFFAVYELFSERFWGFRPIWEITVCIVIGFVSRASTKFDFCFIPTAFSSFIVILPGYSIAIAIIELVSRQMVSGIVRTGYAIIFSFLLGYGISMGSALYRAIDPNTPTDTAPNCELAANANTCIVAVSQYYHFLTVPLFAVAYCLLVQARTPRWPIITFVSVCGFVVNWLLSCVASAPSQVIQVVPSFAVGLIGNILTKLTSQMSFDAVLVAIFYLVPGSLGLKAAIGLFFGQEAGAYESQGAYFALSMIEVCIGIALGLCIANLIIYPKGAQRTPIMNM</sequence>
<dbReference type="EMBL" id="JAIXMP010000029">
    <property type="protein sequence ID" value="KAI9251811.1"/>
    <property type="molecule type" value="Genomic_DNA"/>
</dbReference>
<feature type="compositionally biased region" description="Basic and acidic residues" evidence="2">
    <location>
        <begin position="11"/>
        <end position="25"/>
    </location>
</feature>
<comment type="similarity">
    <text evidence="1">Belongs to the ThrE exporter (TC 2.A.79) family.</text>
</comment>
<feature type="region of interest" description="Disordered" evidence="2">
    <location>
        <begin position="1"/>
        <end position="28"/>
    </location>
</feature>
<name>A0AAD5K1R9_9FUNG</name>
<reference evidence="5" key="1">
    <citation type="journal article" date="2022" name="IScience">
        <title>Evolution of zygomycete secretomes and the origins of terrestrial fungal ecologies.</title>
        <authorList>
            <person name="Chang Y."/>
            <person name="Wang Y."/>
            <person name="Mondo S."/>
            <person name="Ahrendt S."/>
            <person name="Andreopoulos W."/>
            <person name="Barry K."/>
            <person name="Beard J."/>
            <person name="Benny G.L."/>
            <person name="Blankenship S."/>
            <person name="Bonito G."/>
            <person name="Cuomo C."/>
            <person name="Desiro A."/>
            <person name="Gervers K.A."/>
            <person name="Hundley H."/>
            <person name="Kuo A."/>
            <person name="LaButti K."/>
            <person name="Lang B.F."/>
            <person name="Lipzen A."/>
            <person name="O'Donnell K."/>
            <person name="Pangilinan J."/>
            <person name="Reynolds N."/>
            <person name="Sandor L."/>
            <person name="Smith M.E."/>
            <person name="Tsang A."/>
            <person name="Grigoriev I.V."/>
            <person name="Stajich J.E."/>
            <person name="Spatafora J.W."/>
        </authorList>
    </citation>
    <scope>NUCLEOTIDE SEQUENCE</scope>
    <source>
        <strain evidence="5">RSA 2281</strain>
    </source>
</reference>
<feature type="transmembrane region" description="Helical" evidence="3">
    <location>
        <begin position="407"/>
        <end position="429"/>
    </location>
</feature>
<dbReference type="AlphaFoldDB" id="A0AAD5K1R9"/>
<evidence type="ECO:0000256" key="2">
    <source>
        <dbReference type="SAM" id="MobiDB-lite"/>
    </source>
</evidence>
<keyword evidence="3" id="KW-1133">Transmembrane helix</keyword>
<evidence type="ECO:0000313" key="5">
    <source>
        <dbReference type="EMBL" id="KAI9251811.1"/>
    </source>
</evidence>
<evidence type="ECO:0000259" key="4">
    <source>
        <dbReference type="Pfam" id="PF06738"/>
    </source>
</evidence>
<dbReference type="PANTHER" id="PTHR31082:SF4">
    <property type="entry name" value="PHEROMONE-REGULATED MEMBRANE PROTEIN 10"/>
    <property type="match status" value="1"/>
</dbReference>
<feature type="transmembrane region" description="Helical" evidence="3">
    <location>
        <begin position="240"/>
        <end position="265"/>
    </location>
</feature>
<keyword evidence="3" id="KW-0472">Membrane</keyword>
<gene>
    <name evidence="5" type="ORF">BDA99DRAFT_444256</name>
</gene>
<evidence type="ECO:0000313" key="6">
    <source>
        <dbReference type="Proteomes" id="UP001209540"/>
    </source>
</evidence>
<proteinExistence type="inferred from homology"/>
<feature type="transmembrane region" description="Helical" evidence="3">
    <location>
        <begin position="191"/>
        <end position="207"/>
    </location>
</feature>
<keyword evidence="3" id="KW-0812">Transmembrane</keyword>